<feature type="region of interest" description="Disordered" evidence="1">
    <location>
        <begin position="341"/>
        <end position="365"/>
    </location>
</feature>
<feature type="region of interest" description="Disordered" evidence="1">
    <location>
        <begin position="1"/>
        <end position="67"/>
    </location>
</feature>
<feature type="region of interest" description="Disordered" evidence="1">
    <location>
        <begin position="578"/>
        <end position="677"/>
    </location>
</feature>
<feature type="region of interest" description="Disordered" evidence="1">
    <location>
        <begin position="204"/>
        <end position="229"/>
    </location>
</feature>
<dbReference type="PANTHER" id="PTHR42106">
    <property type="entry name" value="CHROMOSOME 10, WHOLE GENOME SHOTGUN SEQUENCE"/>
    <property type="match status" value="1"/>
</dbReference>
<dbReference type="RefSeq" id="XP_033460665.1">
    <property type="nucleotide sequence ID" value="XM_033604697.1"/>
</dbReference>
<feature type="region of interest" description="Disordered" evidence="1">
    <location>
        <begin position="141"/>
        <end position="173"/>
    </location>
</feature>
<feature type="compositionally biased region" description="Basic residues" evidence="1">
    <location>
        <begin position="275"/>
        <end position="289"/>
    </location>
</feature>
<dbReference type="AlphaFoldDB" id="A0A6J3M7T6"/>
<evidence type="ECO:0000313" key="2">
    <source>
        <dbReference type="Proteomes" id="UP000504637"/>
    </source>
</evidence>
<feature type="compositionally biased region" description="Polar residues" evidence="1">
    <location>
        <begin position="628"/>
        <end position="654"/>
    </location>
</feature>
<feature type="compositionally biased region" description="Basic and acidic residues" evidence="1">
    <location>
        <begin position="607"/>
        <end position="616"/>
    </location>
</feature>
<feature type="region of interest" description="Disordered" evidence="1">
    <location>
        <begin position="526"/>
        <end position="551"/>
    </location>
</feature>
<gene>
    <name evidence="3" type="ORF">K489DRAFT_379625</name>
</gene>
<feature type="compositionally biased region" description="Polar residues" evidence="1">
    <location>
        <begin position="1"/>
        <end position="11"/>
    </location>
</feature>
<evidence type="ECO:0000313" key="3">
    <source>
        <dbReference type="RefSeq" id="XP_033460665.1"/>
    </source>
</evidence>
<keyword evidence="2" id="KW-1185">Reference proteome</keyword>
<reference evidence="3" key="3">
    <citation type="submission" date="2025-08" db="UniProtKB">
        <authorList>
            <consortium name="RefSeq"/>
        </authorList>
    </citation>
    <scope>IDENTIFICATION</scope>
    <source>
        <strain evidence="3">CBS 342.82</strain>
    </source>
</reference>
<protein>
    <submittedName>
        <fullName evidence="3">Uncharacterized protein</fullName>
    </submittedName>
</protein>
<proteinExistence type="predicted"/>
<evidence type="ECO:0000256" key="1">
    <source>
        <dbReference type="SAM" id="MobiDB-lite"/>
    </source>
</evidence>
<feature type="region of interest" description="Disordered" evidence="1">
    <location>
        <begin position="270"/>
        <end position="312"/>
    </location>
</feature>
<name>A0A6J3M7T6_9PEZI</name>
<dbReference type="Proteomes" id="UP000504637">
    <property type="component" value="Unplaced"/>
</dbReference>
<sequence length="677" mass="71595">MFIEQLVTSNRRSSRALSDPPASSSGNSDSAGHCRVLGAPFQHHTAHSKDDHDTLPPSTPDQQRGPHGLIARGLTLQLPTARTADPTTSLFHDAPLSPKLDAQSIYMQSQNQTHSPATSLPRHSRGLDFARACTTLAHSTIAEHSSPDSSPRASQRGLNIPGGKMSFTGMGLDSPRLHGAGNVSWNHFGPERSTLSSSVGSVNMLASDSESSSEDGDTSMAGDEGDDPLLMTPQVQKIVDHSVATPFQTNTTAIGGSLWGSGAHFSPAQGSLVKTIRKQRLGRSGRKNRQSSSSASGSGYSSLASPRAYSPPPIKSIESGGYFAMSHAARSRRESLALGTDGLQISSGNDSGDEALGMPPSTPGVVRRAVTRRGNLLPKTKGFARIRAALAEEAAPIDTDVRREAETIRQVRERDNSTSDFELGSATAASSPNLLPAVPEAAQIDFGKDLDGEGTTMKGLGANFAAHANRNSGGPEFWNRFDPAMRTPPPPAFSRHGSGASELNLDLPFGEGIQFRRPRARSSASDASEAFFPAGGSNSNNNNIHNGASSGVNDDMHLKKFKRRREDDFDIATIKRRAVSPGMSSQNSPVLAASPSHRDANSWGQPPERKGERKDWPSSSGIDIATLTRASSGGSGSMSVTPTGSMTPNNNLVNQGKKLGLQPMTDTNDGLMKMSIE</sequence>
<dbReference type="PANTHER" id="PTHR42106:SF1">
    <property type="match status" value="1"/>
</dbReference>
<reference evidence="3" key="2">
    <citation type="submission" date="2020-04" db="EMBL/GenBank/DDBJ databases">
        <authorList>
            <consortium name="NCBI Genome Project"/>
        </authorList>
    </citation>
    <scope>NUCLEOTIDE SEQUENCE</scope>
    <source>
        <strain evidence="3">CBS 342.82</strain>
    </source>
</reference>
<accession>A0A6J3M7T6</accession>
<dbReference type="OrthoDB" id="340550at2759"/>
<feature type="compositionally biased region" description="Polar residues" evidence="1">
    <location>
        <begin position="21"/>
        <end position="30"/>
    </location>
</feature>
<feature type="compositionally biased region" description="Acidic residues" evidence="1">
    <location>
        <begin position="211"/>
        <end position="227"/>
    </location>
</feature>
<reference evidence="3" key="1">
    <citation type="submission" date="2020-01" db="EMBL/GenBank/DDBJ databases">
        <authorList>
            <consortium name="DOE Joint Genome Institute"/>
            <person name="Haridas S."/>
            <person name="Albert R."/>
            <person name="Binder M."/>
            <person name="Bloem J."/>
            <person name="Labutti K."/>
            <person name="Salamov A."/>
            <person name="Andreopoulos B."/>
            <person name="Baker S.E."/>
            <person name="Barry K."/>
            <person name="Bills G."/>
            <person name="Bluhm B.H."/>
            <person name="Cannon C."/>
            <person name="Castanera R."/>
            <person name="Culley D.E."/>
            <person name="Daum C."/>
            <person name="Ezra D."/>
            <person name="Gonzalez J.B."/>
            <person name="Henrissat B."/>
            <person name="Kuo A."/>
            <person name="Liang C."/>
            <person name="Lipzen A."/>
            <person name="Lutzoni F."/>
            <person name="Magnuson J."/>
            <person name="Mondo S."/>
            <person name="Nolan M."/>
            <person name="Ohm R."/>
            <person name="Pangilinan J."/>
            <person name="Park H.-J."/>
            <person name="Ramirez L."/>
            <person name="Alfaro M."/>
            <person name="Sun H."/>
            <person name="Tritt A."/>
            <person name="Yoshinaga Y."/>
            <person name="Zwiers L.-H."/>
            <person name="Turgeon B.G."/>
            <person name="Goodwin S.B."/>
            <person name="Spatafora J.W."/>
            <person name="Crous P.W."/>
            <person name="Grigoriev I.V."/>
        </authorList>
    </citation>
    <scope>NUCLEOTIDE SEQUENCE</scope>
    <source>
        <strain evidence="3">CBS 342.82</strain>
    </source>
</reference>
<dbReference type="GeneID" id="54362497"/>
<feature type="compositionally biased region" description="Polar residues" evidence="1">
    <location>
        <begin position="147"/>
        <end position="157"/>
    </location>
</feature>
<organism evidence="3">
    <name type="scientific">Dissoconium aciculare CBS 342.82</name>
    <dbReference type="NCBI Taxonomy" id="1314786"/>
    <lineage>
        <taxon>Eukaryota</taxon>
        <taxon>Fungi</taxon>
        <taxon>Dikarya</taxon>
        <taxon>Ascomycota</taxon>
        <taxon>Pezizomycotina</taxon>
        <taxon>Dothideomycetes</taxon>
        <taxon>Dothideomycetidae</taxon>
        <taxon>Mycosphaerellales</taxon>
        <taxon>Dissoconiaceae</taxon>
        <taxon>Dissoconium</taxon>
    </lineage>
</organism>
<feature type="compositionally biased region" description="Low complexity" evidence="1">
    <location>
        <begin position="290"/>
        <end position="307"/>
    </location>
</feature>